<comment type="caution">
    <text evidence="1">The sequence shown here is derived from an EMBL/GenBank/DDBJ whole genome shotgun (WGS) entry which is preliminary data.</text>
</comment>
<dbReference type="AlphaFoldDB" id="A0AAD7BGS4"/>
<gene>
    <name evidence="1" type="ORF">B0H17DRAFT_1113451</name>
</gene>
<proteinExistence type="predicted"/>
<sequence length="97" mass="11074">MVREFGLFATTFRRPARQEIIAPNSPSPAPSYISVSIFFILLWETTNLMVAARAWIWTPTSPRPTASDSTSIYLIRIVAMERQSCIRLDARADRANW</sequence>
<reference evidence="1" key="1">
    <citation type="submission" date="2023-03" db="EMBL/GenBank/DDBJ databases">
        <title>Massive genome expansion in bonnet fungi (Mycena s.s.) driven by repeated elements and novel gene families across ecological guilds.</title>
        <authorList>
            <consortium name="Lawrence Berkeley National Laboratory"/>
            <person name="Harder C.B."/>
            <person name="Miyauchi S."/>
            <person name="Viragh M."/>
            <person name="Kuo A."/>
            <person name="Thoen E."/>
            <person name="Andreopoulos B."/>
            <person name="Lu D."/>
            <person name="Skrede I."/>
            <person name="Drula E."/>
            <person name="Henrissat B."/>
            <person name="Morin E."/>
            <person name="Kohler A."/>
            <person name="Barry K."/>
            <person name="LaButti K."/>
            <person name="Morin E."/>
            <person name="Salamov A."/>
            <person name="Lipzen A."/>
            <person name="Mereny Z."/>
            <person name="Hegedus B."/>
            <person name="Baldrian P."/>
            <person name="Stursova M."/>
            <person name="Weitz H."/>
            <person name="Taylor A."/>
            <person name="Grigoriev I.V."/>
            <person name="Nagy L.G."/>
            <person name="Martin F."/>
            <person name="Kauserud H."/>
        </authorList>
    </citation>
    <scope>NUCLEOTIDE SEQUENCE</scope>
    <source>
        <strain evidence="1">CBHHK067</strain>
    </source>
</reference>
<name>A0AAD7BGS4_MYCRO</name>
<organism evidence="1 2">
    <name type="scientific">Mycena rosella</name>
    <name type="common">Pink bonnet</name>
    <name type="synonym">Agaricus rosellus</name>
    <dbReference type="NCBI Taxonomy" id="1033263"/>
    <lineage>
        <taxon>Eukaryota</taxon>
        <taxon>Fungi</taxon>
        <taxon>Dikarya</taxon>
        <taxon>Basidiomycota</taxon>
        <taxon>Agaricomycotina</taxon>
        <taxon>Agaricomycetes</taxon>
        <taxon>Agaricomycetidae</taxon>
        <taxon>Agaricales</taxon>
        <taxon>Marasmiineae</taxon>
        <taxon>Mycenaceae</taxon>
        <taxon>Mycena</taxon>
    </lineage>
</organism>
<evidence type="ECO:0000313" key="2">
    <source>
        <dbReference type="Proteomes" id="UP001221757"/>
    </source>
</evidence>
<accession>A0AAD7BGS4</accession>
<dbReference type="EMBL" id="JARKIE010000695">
    <property type="protein sequence ID" value="KAJ7620777.1"/>
    <property type="molecule type" value="Genomic_DNA"/>
</dbReference>
<dbReference type="Proteomes" id="UP001221757">
    <property type="component" value="Unassembled WGS sequence"/>
</dbReference>
<keyword evidence="2" id="KW-1185">Reference proteome</keyword>
<protein>
    <submittedName>
        <fullName evidence="1">Uncharacterized protein</fullName>
    </submittedName>
</protein>
<evidence type="ECO:0000313" key="1">
    <source>
        <dbReference type="EMBL" id="KAJ7620777.1"/>
    </source>
</evidence>